<reference evidence="4" key="1">
    <citation type="journal article" date="2023" name="Mol. Biol. Evol.">
        <title>Third-Generation Sequencing Reveals the Adaptive Role of the Epigenome in Three Deep-Sea Polychaetes.</title>
        <authorList>
            <person name="Perez M."/>
            <person name="Aroh O."/>
            <person name="Sun Y."/>
            <person name="Lan Y."/>
            <person name="Juniper S.K."/>
            <person name="Young C.R."/>
            <person name="Angers B."/>
            <person name="Qian P.Y."/>
        </authorList>
    </citation>
    <scope>NUCLEOTIDE SEQUENCE</scope>
    <source>
        <strain evidence="4">P08H-3</strain>
    </source>
</reference>
<dbReference type="Proteomes" id="UP001208570">
    <property type="component" value="Unassembled WGS sequence"/>
</dbReference>
<organism evidence="4 5">
    <name type="scientific">Paralvinella palmiformis</name>
    <dbReference type="NCBI Taxonomy" id="53620"/>
    <lineage>
        <taxon>Eukaryota</taxon>
        <taxon>Metazoa</taxon>
        <taxon>Spiralia</taxon>
        <taxon>Lophotrochozoa</taxon>
        <taxon>Annelida</taxon>
        <taxon>Polychaeta</taxon>
        <taxon>Sedentaria</taxon>
        <taxon>Canalipalpata</taxon>
        <taxon>Terebellida</taxon>
        <taxon>Terebelliformia</taxon>
        <taxon>Alvinellidae</taxon>
        <taxon>Paralvinella</taxon>
    </lineage>
</organism>
<accession>A0AAD9N7C4</accession>
<evidence type="ECO:0000259" key="3">
    <source>
        <dbReference type="SMART" id="SM01403"/>
    </source>
</evidence>
<evidence type="ECO:0000313" key="5">
    <source>
        <dbReference type="Proteomes" id="UP001208570"/>
    </source>
</evidence>
<dbReference type="Pfam" id="PF00338">
    <property type="entry name" value="Ribosomal_S10"/>
    <property type="match status" value="1"/>
</dbReference>
<evidence type="ECO:0000313" key="4">
    <source>
        <dbReference type="EMBL" id="KAK2156834.1"/>
    </source>
</evidence>
<keyword evidence="2" id="KW-0687">Ribonucleoprotein</keyword>
<keyword evidence="1" id="KW-0689">Ribosomal protein</keyword>
<dbReference type="SMART" id="SM01403">
    <property type="entry name" value="Ribosomal_S10"/>
    <property type="match status" value="1"/>
</dbReference>
<name>A0AAD9N7C4_9ANNE</name>
<comment type="caution">
    <text evidence="4">The sequence shown here is derived from an EMBL/GenBank/DDBJ whole genome shotgun (WGS) entry which is preliminary data.</text>
</comment>
<dbReference type="InterPro" id="IPR027486">
    <property type="entry name" value="Ribosomal_uS10_dom"/>
</dbReference>
<dbReference type="GO" id="GO:0005761">
    <property type="term" value="C:mitochondrial ribosome"/>
    <property type="evidence" value="ECO:0007669"/>
    <property type="project" value="InterPro"/>
</dbReference>
<dbReference type="InterPro" id="IPR027487">
    <property type="entry name" value="Ribosomal_mL48"/>
</dbReference>
<dbReference type="PANTHER" id="PTHR13473:SF0">
    <property type="entry name" value="LARGE RIBOSOMAL SUBUNIT PROTEIN ML48"/>
    <property type="match status" value="1"/>
</dbReference>
<feature type="domain" description="Small ribosomal subunit protein uS10" evidence="3">
    <location>
        <begin position="48"/>
        <end position="142"/>
    </location>
</feature>
<dbReference type="InterPro" id="IPR036838">
    <property type="entry name" value="Ribosomal_uS10_dom_sf"/>
</dbReference>
<sequence>MMFRKLILSVTFKPSSKFPRISCKRCCSLYDPPYLNKGPQPEKYAALNIRMRGYDFPMLESFSKYVHNLTKIFEIEGEAYPVPTRSAKVALFKPNSTAAAQEYELKLYERTVKMEQVSSVIAPLLMEVIQNTLPEGVEVTFKELEPEEEEFRYIPDTTLKDLRQQVESVQESIREFKSR</sequence>
<gene>
    <name evidence="4" type="ORF">LSH36_204g08026</name>
</gene>
<dbReference type="PANTHER" id="PTHR13473">
    <property type="entry name" value="MITOCHONDRIAL RIBOSOMAL PROTEIN L48"/>
    <property type="match status" value="1"/>
</dbReference>
<evidence type="ECO:0000256" key="2">
    <source>
        <dbReference type="ARBA" id="ARBA00023274"/>
    </source>
</evidence>
<dbReference type="Gene3D" id="3.30.70.600">
    <property type="entry name" value="Ribosomal protein S10 domain"/>
    <property type="match status" value="1"/>
</dbReference>
<dbReference type="GO" id="GO:1990904">
    <property type="term" value="C:ribonucleoprotein complex"/>
    <property type="evidence" value="ECO:0007669"/>
    <property type="project" value="UniProtKB-KW"/>
</dbReference>
<keyword evidence="5" id="KW-1185">Reference proteome</keyword>
<evidence type="ECO:0000256" key="1">
    <source>
        <dbReference type="ARBA" id="ARBA00022980"/>
    </source>
</evidence>
<protein>
    <recommendedName>
        <fullName evidence="3">Small ribosomal subunit protein uS10 domain-containing protein</fullName>
    </recommendedName>
</protein>
<proteinExistence type="predicted"/>
<dbReference type="SUPFAM" id="SSF54999">
    <property type="entry name" value="Ribosomal protein S10"/>
    <property type="match status" value="1"/>
</dbReference>
<dbReference type="EMBL" id="JAODUP010000204">
    <property type="protein sequence ID" value="KAK2156834.1"/>
    <property type="molecule type" value="Genomic_DNA"/>
</dbReference>
<dbReference type="AlphaFoldDB" id="A0AAD9N7C4"/>